<comment type="subcellular location">
    <subcellularLocation>
        <location evidence="13">Cytoplasm</location>
    </subcellularLocation>
</comment>
<dbReference type="PANTHER" id="PTHR23132">
    <property type="entry name" value="D-ALANINE--D-ALANINE LIGASE"/>
    <property type="match status" value="1"/>
</dbReference>
<evidence type="ECO:0000256" key="5">
    <source>
        <dbReference type="ARBA" id="ARBA00022723"/>
    </source>
</evidence>
<evidence type="ECO:0000256" key="4">
    <source>
        <dbReference type="ARBA" id="ARBA00022598"/>
    </source>
</evidence>
<evidence type="ECO:0000256" key="2">
    <source>
        <dbReference type="ARBA" id="ARBA00001946"/>
    </source>
</evidence>
<dbReference type="PROSITE" id="PS00843">
    <property type="entry name" value="DALA_DALA_LIGASE_1"/>
    <property type="match status" value="1"/>
</dbReference>
<dbReference type="RefSeq" id="WP_289607176.1">
    <property type="nucleotide sequence ID" value="NZ_JAUDCG010000011.1"/>
</dbReference>
<dbReference type="InterPro" id="IPR011095">
    <property type="entry name" value="Dala_Dala_lig_C"/>
</dbReference>
<evidence type="ECO:0000256" key="14">
    <source>
        <dbReference type="PROSITE-ProRule" id="PRU00409"/>
    </source>
</evidence>
<evidence type="ECO:0000313" key="17">
    <source>
        <dbReference type="Proteomes" id="UP001529340"/>
    </source>
</evidence>
<reference evidence="16" key="1">
    <citation type="submission" date="2023-06" db="EMBL/GenBank/DDBJ databases">
        <title>Identification and characterization of horizontal gene transfer across gut microbiota members of farm animals based on homology search.</title>
        <authorList>
            <person name="Schwarzerova J."/>
            <person name="Nykrynova M."/>
            <person name="Jureckova K."/>
            <person name="Cejkova D."/>
            <person name="Rychlik I."/>
        </authorList>
    </citation>
    <scope>NUCLEOTIDE SEQUENCE</scope>
    <source>
        <strain evidence="16">ET39</strain>
    </source>
</reference>
<dbReference type="PANTHER" id="PTHR23132:SF25">
    <property type="entry name" value="D-ALANINE--D-ALANINE LIGASE A"/>
    <property type="match status" value="1"/>
</dbReference>
<evidence type="ECO:0000256" key="3">
    <source>
        <dbReference type="ARBA" id="ARBA00010871"/>
    </source>
</evidence>
<keyword evidence="7 14" id="KW-0067">ATP-binding</keyword>
<dbReference type="InterPro" id="IPR011761">
    <property type="entry name" value="ATP-grasp"/>
</dbReference>
<dbReference type="SUPFAM" id="SSF52440">
    <property type="entry name" value="PreATP-grasp domain"/>
    <property type="match status" value="1"/>
</dbReference>
<feature type="domain" description="ATP-grasp" evidence="15">
    <location>
        <begin position="143"/>
        <end position="346"/>
    </location>
</feature>
<dbReference type="Gene3D" id="3.40.50.20">
    <property type="match status" value="1"/>
</dbReference>
<evidence type="ECO:0000256" key="8">
    <source>
        <dbReference type="ARBA" id="ARBA00022842"/>
    </source>
</evidence>
<comment type="catalytic activity">
    <reaction evidence="13">
        <text>2 D-alanine + ATP = D-alanyl-D-alanine + ADP + phosphate + H(+)</text>
        <dbReference type="Rhea" id="RHEA:11224"/>
        <dbReference type="ChEBI" id="CHEBI:15378"/>
        <dbReference type="ChEBI" id="CHEBI:30616"/>
        <dbReference type="ChEBI" id="CHEBI:43474"/>
        <dbReference type="ChEBI" id="CHEBI:57416"/>
        <dbReference type="ChEBI" id="CHEBI:57822"/>
        <dbReference type="ChEBI" id="CHEBI:456216"/>
        <dbReference type="EC" id="6.3.2.4"/>
    </reaction>
</comment>
<dbReference type="SUPFAM" id="SSF56059">
    <property type="entry name" value="Glutathione synthetase ATP-binding domain-like"/>
    <property type="match status" value="1"/>
</dbReference>
<dbReference type="HAMAP" id="MF_00047">
    <property type="entry name" value="Dala_Dala_lig"/>
    <property type="match status" value="1"/>
</dbReference>
<keyword evidence="4 13" id="KW-0436">Ligase</keyword>
<reference evidence="16" key="2">
    <citation type="submission" date="2023-06" db="EMBL/GenBank/DDBJ databases">
        <authorList>
            <person name="Zeman M."/>
            <person name="Kubasova T."/>
            <person name="Jahodarova E."/>
            <person name="Nykrynova M."/>
            <person name="Rychlik I."/>
        </authorList>
    </citation>
    <scope>NUCLEOTIDE SEQUENCE</scope>
    <source>
        <strain evidence="16">ET39</strain>
    </source>
</reference>
<dbReference type="InterPro" id="IPR005905">
    <property type="entry name" value="D_ala_D_ala"/>
</dbReference>
<organism evidence="16 17">
    <name type="scientific">Amedibacillus dolichus</name>
    <dbReference type="NCBI Taxonomy" id="31971"/>
    <lineage>
        <taxon>Bacteria</taxon>
        <taxon>Bacillati</taxon>
        <taxon>Bacillota</taxon>
        <taxon>Erysipelotrichia</taxon>
        <taxon>Erysipelotrichales</taxon>
        <taxon>Erysipelotrichaceae</taxon>
        <taxon>Amedibacillus</taxon>
    </lineage>
</organism>
<dbReference type="EMBL" id="JAUDCG010000011">
    <property type="protein sequence ID" value="MDM8156708.1"/>
    <property type="molecule type" value="Genomic_DNA"/>
</dbReference>
<accession>A0ABT7UAP5</accession>
<evidence type="ECO:0000256" key="6">
    <source>
        <dbReference type="ARBA" id="ARBA00022741"/>
    </source>
</evidence>
<dbReference type="Pfam" id="PF01820">
    <property type="entry name" value="Dala_Dala_lig_N"/>
    <property type="match status" value="1"/>
</dbReference>
<keyword evidence="10 13" id="KW-0573">Peptidoglycan synthesis</keyword>
<comment type="cofactor">
    <cofactor evidence="2">
        <name>Mg(2+)</name>
        <dbReference type="ChEBI" id="CHEBI:18420"/>
    </cofactor>
</comment>
<sequence>MKIRVLCMFGGNSVEHEISILTALSAMEHLSAERYEAIPCYVSKQGELYHGPMLKKLSAYRNLDDLCRRLKPVHVERRYGQPMLVSNGSWHRFAIPFDVVLPLFHGVNGEDGSAAGFCRMLQLPFCESDVLCSAIGQDKGVQKRLLQQAGFPIVPYAELREGETQAQWEEKLADLRYPLIIKPAMLGSSIGIEKVTDADAGMAAIRRAFAYGDHVLAETCIEDLRELNCALLHTPYGYQSSAVEEVTHQGDLLDYDEKYRGSSKNAAVKKRKWLKEGELVVMVQRMTLALASLFELRGVARIDYLYDTATKQLYVNEINTIPGSLSSYLWEWEGVDLTQLLDLIIQDGIQAYRDRGKRISSYSTNLLQEVDLTGGKKR</sequence>
<proteinExistence type="inferred from homology"/>
<dbReference type="InterPro" id="IPR016185">
    <property type="entry name" value="PreATP-grasp_dom_sf"/>
</dbReference>
<evidence type="ECO:0000256" key="11">
    <source>
        <dbReference type="ARBA" id="ARBA00023211"/>
    </source>
</evidence>
<dbReference type="Gene3D" id="3.30.1490.20">
    <property type="entry name" value="ATP-grasp fold, A domain"/>
    <property type="match status" value="1"/>
</dbReference>
<dbReference type="Proteomes" id="UP001529340">
    <property type="component" value="Unassembled WGS sequence"/>
</dbReference>
<evidence type="ECO:0000256" key="9">
    <source>
        <dbReference type="ARBA" id="ARBA00022960"/>
    </source>
</evidence>
<comment type="function">
    <text evidence="13">Cell wall formation.</text>
</comment>
<keyword evidence="5" id="KW-0479">Metal-binding</keyword>
<evidence type="ECO:0000256" key="10">
    <source>
        <dbReference type="ARBA" id="ARBA00022984"/>
    </source>
</evidence>
<keyword evidence="12 13" id="KW-0961">Cell wall biogenesis/degradation</keyword>
<comment type="similarity">
    <text evidence="3 13">Belongs to the D-alanine--D-alanine ligase family.</text>
</comment>
<keyword evidence="17" id="KW-1185">Reference proteome</keyword>
<dbReference type="Gene3D" id="3.30.470.20">
    <property type="entry name" value="ATP-grasp fold, B domain"/>
    <property type="match status" value="1"/>
</dbReference>
<dbReference type="Pfam" id="PF07478">
    <property type="entry name" value="Dala_Dala_lig_C"/>
    <property type="match status" value="1"/>
</dbReference>
<dbReference type="InterPro" id="IPR013815">
    <property type="entry name" value="ATP_grasp_subdomain_1"/>
</dbReference>
<dbReference type="EC" id="6.3.2.4" evidence="13"/>
<evidence type="ECO:0000313" key="16">
    <source>
        <dbReference type="EMBL" id="MDM8156708.1"/>
    </source>
</evidence>
<evidence type="ECO:0000256" key="1">
    <source>
        <dbReference type="ARBA" id="ARBA00001936"/>
    </source>
</evidence>
<dbReference type="PROSITE" id="PS00844">
    <property type="entry name" value="DALA_DALA_LIGASE_2"/>
    <property type="match status" value="1"/>
</dbReference>
<evidence type="ECO:0000256" key="13">
    <source>
        <dbReference type="HAMAP-Rule" id="MF_00047"/>
    </source>
</evidence>
<evidence type="ECO:0000259" key="15">
    <source>
        <dbReference type="PROSITE" id="PS50975"/>
    </source>
</evidence>
<dbReference type="InterPro" id="IPR000291">
    <property type="entry name" value="D-Ala_lig_Van_CS"/>
</dbReference>
<evidence type="ECO:0000256" key="12">
    <source>
        <dbReference type="ARBA" id="ARBA00023316"/>
    </source>
</evidence>
<keyword evidence="9 13" id="KW-0133">Cell shape</keyword>
<gene>
    <name evidence="13" type="primary">ddl</name>
    <name evidence="16" type="ORF">QUV96_03540</name>
</gene>
<keyword evidence="13" id="KW-0963">Cytoplasm</keyword>
<keyword evidence="11" id="KW-0464">Manganese</keyword>
<evidence type="ECO:0000256" key="7">
    <source>
        <dbReference type="ARBA" id="ARBA00022840"/>
    </source>
</evidence>
<comment type="caution">
    <text evidence="16">The sequence shown here is derived from an EMBL/GenBank/DDBJ whole genome shotgun (WGS) entry which is preliminary data.</text>
</comment>
<comment type="cofactor">
    <cofactor evidence="1">
        <name>Mn(2+)</name>
        <dbReference type="ChEBI" id="CHEBI:29035"/>
    </cofactor>
</comment>
<name>A0ABT7UAP5_9FIRM</name>
<comment type="pathway">
    <text evidence="13">Cell wall biogenesis; peptidoglycan biosynthesis.</text>
</comment>
<protein>
    <recommendedName>
        <fullName evidence="13">D-alanine--D-alanine ligase</fullName>
        <ecNumber evidence="13">6.3.2.4</ecNumber>
    </recommendedName>
    <alternativeName>
        <fullName evidence="13">D-Ala-D-Ala ligase</fullName>
    </alternativeName>
    <alternativeName>
        <fullName evidence="13">D-alanylalanine synthetase</fullName>
    </alternativeName>
</protein>
<keyword evidence="8" id="KW-0460">Magnesium</keyword>
<keyword evidence="6 14" id="KW-0547">Nucleotide-binding</keyword>
<dbReference type="InterPro" id="IPR011127">
    <property type="entry name" value="Dala_Dala_lig_N"/>
</dbReference>
<dbReference type="PROSITE" id="PS50975">
    <property type="entry name" value="ATP_GRASP"/>
    <property type="match status" value="1"/>
</dbReference>